<sequence length="78" mass="8643">KQVFESTEGIPGVEEGVVKLVWLSQNLRIVGGKRFFRRTDLITPVAEDGSVNLMGLPQNPMVMGGKIFMRAEGIPRDE</sequence>
<feature type="non-terminal residue" evidence="1">
    <location>
        <position position="1"/>
    </location>
</feature>
<keyword evidence="2" id="KW-1185">Reference proteome</keyword>
<feature type="non-terminal residue" evidence="1">
    <location>
        <position position="78"/>
    </location>
</feature>
<dbReference type="Proteomes" id="UP000265520">
    <property type="component" value="Unassembled WGS sequence"/>
</dbReference>
<evidence type="ECO:0000313" key="2">
    <source>
        <dbReference type="Proteomes" id="UP000265520"/>
    </source>
</evidence>
<comment type="caution">
    <text evidence="1">The sequence shown here is derived from an EMBL/GenBank/DDBJ whole genome shotgun (WGS) entry which is preliminary data.</text>
</comment>
<dbReference type="EMBL" id="LXQA010862207">
    <property type="protein sequence ID" value="MCI74503.1"/>
    <property type="molecule type" value="Genomic_DNA"/>
</dbReference>
<name>A0A392ULJ7_9FABA</name>
<evidence type="ECO:0000313" key="1">
    <source>
        <dbReference type="EMBL" id="MCI74503.1"/>
    </source>
</evidence>
<proteinExistence type="predicted"/>
<reference evidence="1 2" key="1">
    <citation type="journal article" date="2018" name="Front. Plant Sci.">
        <title>Red Clover (Trifolium pratense) and Zigzag Clover (T. medium) - A Picture of Genomic Similarities and Differences.</title>
        <authorList>
            <person name="Dluhosova J."/>
            <person name="Istvanek J."/>
            <person name="Nedelnik J."/>
            <person name="Repkova J."/>
        </authorList>
    </citation>
    <scope>NUCLEOTIDE SEQUENCE [LARGE SCALE GENOMIC DNA]</scope>
    <source>
        <strain evidence="2">cv. 10/8</strain>
        <tissue evidence="1">Leaf</tissue>
    </source>
</reference>
<dbReference type="AlphaFoldDB" id="A0A392ULJ7"/>
<protein>
    <submittedName>
        <fullName evidence="1">Uncharacterized protein</fullName>
    </submittedName>
</protein>
<organism evidence="1 2">
    <name type="scientific">Trifolium medium</name>
    <dbReference type="NCBI Taxonomy" id="97028"/>
    <lineage>
        <taxon>Eukaryota</taxon>
        <taxon>Viridiplantae</taxon>
        <taxon>Streptophyta</taxon>
        <taxon>Embryophyta</taxon>
        <taxon>Tracheophyta</taxon>
        <taxon>Spermatophyta</taxon>
        <taxon>Magnoliopsida</taxon>
        <taxon>eudicotyledons</taxon>
        <taxon>Gunneridae</taxon>
        <taxon>Pentapetalae</taxon>
        <taxon>rosids</taxon>
        <taxon>fabids</taxon>
        <taxon>Fabales</taxon>
        <taxon>Fabaceae</taxon>
        <taxon>Papilionoideae</taxon>
        <taxon>50 kb inversion clade</taxon>
        <taxon>NPAAA clade</taxon>
        <taxon>Hologalegina</taxon>
        <taxon>IRL clade</taxon>
        <taxon>Trifolieae</taxon>
        <taxon>Trifolium</taxon>
    </lineage>
</organism>
<accession>A0A392ULJ7</accession>